<sequence length="127" mass="14468">MLLDSNIIIYAAQLENSRLREFIAEQEPAVSALSYVETLGYHRLSDIEQQFLEEFFSVSLVIPISQPVLDRAVALRQIRRMSLGDAIIAGTALSHNLKLVTRNMKDFQWIESLQLLNPFESIAILYS</sequence>
<dbReference type="InterPro" id="IPR002716">
    <property type="entry name" value="PIN_dom"/>
</dbReference>
<dbReference type="EMBL" id="ANNX02000047">
    <property type="protein sequence ID" value="KYC37106.1"/>
    <property type="molecule type" value="Genomic_DNA"/>
</dbReference>
<accession>A0A139WXF3</accession>
<evidence type="ECO:0000256" key="6">
    <source>
        <dbReference type="ARBA" id="ARBA00022842"/>
    </source>
</evidence>
<organism evidence="9 10">
    <name type="scientific">Scytonema hofmannii PCC 7110</name>
    <dbReference type="NCBI Taxonomy" id="128403"/>
    <lineage>
        <taxon>Bacteria</taxon>
        <taxon>Bacillati</taxon>
        <taxon>Cyanobacteriota</taxon>
        <taxon>Cyanophyceae</taxon>
        <taxon>Nostocales</taxon>
        <taxon>Scytonemataceae</taxon>
        <taxon>Scytonema</taxon>
    </lineage>
</organism>
<evidence type="ECO:0000256" key="4">
    <source>
        <dbReference type="ARBA" id="ARBA00022723"/>
    </source>
</evidence>
<dbReference type="Proteomes" id="UP000076925">
    <property type="component" value="Unassembled WGS sequence"/>
</dbReference>
<dbReference type="PANTHER" id="PTHR33653:SF1">
    <property type="entry name" value="RIBONUCLEASE VAPC2"/>
    <property type="match status" value="1"/>
</dbReference>
<dbReference type="OrthoDB" id="459334at2"/>
<evidence type="ECO:0000259" key="8">
    <source>
        <dbReference type="Pfam" id="PF01850"/>
    </source>
</evidence>
<dbReference type="CDD" id="cd18738">
    <property type="entry name" value="PIN_VapC4-5_FitB-like"/>
    <property type="match status" value="1"/>
</dbReference>
<dbReference type="GO" id="GO:0016787">
    <property type="term" value="F:hydrolase activity"/>
    <property type="evidence" value="ECO:0007669"/>
    <property type="project" value="UniProtKB-KW"/>
</dbReference>
<reference evidence="9 10" key="1">
    <citation type="journal article" date="2013" name="Genome Biol. Evol.">
        <title>Genomes of Stigonematalean cyanobacteria (subsection V) and the evolution of oxygenic photosynthesis from prokaryotes to plastids.</title>
        <authorList>
            <person name="Dagan T."/>
            <person name="Roettger M."/>
            <person name="Stucken K."/>
            <person name="Landan G."/>
            <person name="Koch R."/>
            <person name="Major P."/>
            <person name="Gould S.B."/>
            <person name="Goremykin V.V."/>
            <person name="Rippka R."/>
            <person name="Tandeau de Marsac N."/>
            <person name="Gugger M."/>
            <person name="Lockhart P.J."/>
            <person name="Allen J.F."/>
            <person name="Brune I."/>
            <person name="Maus I."/>
            <person name="Puhler A."/>
            <person name="Martin W.F."/>
        </authorList>
    </citation>
    <scope>NUCLEOTIDE SEQUENCE [LARGE SCALE GENOMIC DNA]</scope>
    <source>
        <strain evidence="9 10">PCC 7110</strain>
    </source>
</reference>
<evidence type="ECO:0000313" key="9">
    <source>
        <dbReference type="EMBL" id="KYC37106.1"/>
    </source>
</evidence>
<dbReference type="GO" id="GO:0046872">
    <property type="term" value="F:metal ion binding"/>
    <property type="evidence" value="ECO:0007669"/>
    <property type="project" value="UniProtKB-KW"/>
</dbReference>
<keyword evidence="2" id="KW-1277">Toxin-antitoxin system</keyword>
<gene>
    <name evidence="9" type="ORF">WA1_46595</name>
</gene>
<evidence type="ECO:0000256" key="1">
    <source>
        <dbReference type="ARBA" id="ARBA00001946"/>
    </source>
</evidence>
<keyword evidence="6" id="KW-0460">Magnesium</keyword>
<protein>
    <submittedName>
        <fullName evidence="9">Twitching motility protein PilT</fullName>
    </submittedName>
</protein>
<dbReference type="Gene3D" id="3.40.50.1010">
    <property type="entry name" value="5'-nuclease"/>
    <property type="match status" value="1"/>
</dbReference>
<comment type="similarity">
    <text evidence="7">Belongs to the PINc/VapC protein family.</text>
</comment>
<evidence type="ECO:0000313" key="10">
    <source>
        <dbReference type="Proteomes" id="UP000076925"/>
    </source>
</evidence>
<dbReference type="SUPFAM" id="SSF88723">
    <property type="entry name" value="PIN domain-like"/>
    <property type="match status" value="1"/>
</dbReference>
<evidence type="ECO:0000256" key="3">
    <source>
        <dbReference type="ARBA" id="ARBA00022722"/>
    </source>
</evidence>
<comment type="caution">
    <text evidence="9">The sequence shown here is derived from an EMBL/GenBank/DDBJ whole genome shotgun (WGS) entry which is preliminary data.</text>
</comment>
<evidence type="ECO:0000256" key="2">
    <source>
        <dbReference type="ARBA" id="ARBA00022649"/>
    </source>
</evidence>
<keyword evidence="4" id="KW-0479">Metal-binding</keyword>
<dbReference type="STRING" id="128403.WA1_46595"/>
<evidence type="ECO:0000256" key="7">
    <source>
        <dbReference type="ARBA" id="ARBA00038093"/>
    </source>
</evidence>
<keyword evidence="3" id="KW-0540">Nuclease</keyword>
<dbReference type="InterPro" id="IPR029060">
    <property type="entry name" value="PIN-like_dom_sf"/>
</dbReference>
<dbReference type="Pfam" id="PF01850">
    <property type="entry name" value="PIN"/>
    <property type="match status" value="1"/>
</dbReference>
<name>A0A139WXF3_9CYAN</name>
<keyword evidence="5" id="KW-0378">Hydrolase</keyword>
<comment type="cofactor">
    <cofactor evidence="1">
        <name>Mg(2+)</name>
        <dbReference type="ChEBI" id="CHEBI:18420"/>
    </cofactor>
</comment>
<dbReference type="PANTHER" id="PTHR33653">
    <property type="entry name" value="RIBONUCLEASE VAPC2"/>
    <property type="match status" value="1"/>
</dbReference>
<dbReference type="AlphaFoldDB" id="A0A139WXF3"/>
<dbReference type="RefSeq" id="WP_017744922.1">
    <property type="nucleotide sequence ID" value="NZ_KQ976354.1"/>
</dbReference>
<evidence type="ECO:0000256" key="5">
    <source>
        <dbReference type="ARBA" id="ARBA00022801"/>
    </source>
</evidence>
<proteinExistence type="inferred from homology"/>
<keyword evidence="10" id="KW-1185">Reference proteome</keyword>
<dbReference type="InterPro" id="IPR050556">
    <property type="entry name" value="Type_II_TA_system_RNase"/>
</dbReference>
<feature type="domain" description="PIN" evidence="8">
    <location>
        <begin position="1"/>
        <end position="103"/>
    </location>
</feature>
<dbReference type="GO" id="GO:0004518">
    <property type="term" value="F:nuclease activity"/>
    <property type="evidence" value="ECO:0007669"/>
    <property type="project" value="UniProtKB-KW"/>
</dbReference>